<dbReference type="SUPFAM" id="SSF55681">
    <property type="entry name" value="Class II aaRS and biotin synthetases"/>
    <property type="match status" value="1"/>
</dbReference>
<dbReference type="GO" id="GO:0005829">
    <property type="term" value="C:cytosol"/>
    <property type="evidence" value="ECO:0007669"/>
    <property type="project" value="TreeGrafter"/>
</dbReference>
<reference evidence="10 11" key="1">
    <citation type="submission" date="2018-03" db="EMBL/GenBank/DDBJ databases">
        <title>A parallel universe: an anciently diverged bacterial symbiosis in a Hawaiian planthopper (Hemiptera: Cixiidae) reveals rearranged nutritional responsibilities.</title>
        <authorList>
            <person name="Bennett G."/>
            <person name="Mao M."/>
        </authorList>
    </citation>
    <scope>NUCLEOTIDE SEQUENCE [LARGE SCALE GENOMIC DNA]</scope>
    <source>
        <strain evidence="10 11">OLIH</strain>
    </source>
</reference>
<comment type="subunit">
    <text evidence="8">Homodimer.</text>
</comment>
<proteinExistence type="inferred from homology"/>
<accession>A0A346DZP5</accession>
<comment type="subcellular location">
    <subcellularLocation>
        <location evidence="8">Cytoplasm</location>
    </subcellularLocation>
</comment>
<dbReference type="HAMAP" id="MF_01569">
    <property type="entry name" value="Pro_tRNA_synth_type1"/>
    <property type="match status" value="1"/>
</dbReference>
<dbReference type="GO" id="GO:0002161">
    <property type="term" value="F:aminoacyl-tRNA deacylase activity"/>
    <property type="evidence" value="ECO:0007669"/>
    <property type="project" value="InterPro"/>
</dbReference>
<dbReference type="InterPro" id="IPR033730">
    <property type="entry name" value="ProRS_core_prok"/>
</dbReference>
<dbReference type="PANTHER" id="PTHR42753:SF2">
    <property type="entry name" value="PROLINE--TRNA LIGASE"/>
    <property type="match status" value="1"/>
</dbReference>
<evidence type="ECO:0000256" key="8">
    <source>
        <dbReference type="HAMAP-Rule" id="MF_01569"/>
    </source>
</evidence>
<dbReference type="InterPro" id="IPR002316">
    <property type="entry name" value="Pro-tRNA-ligase_IIa"/>
</dbReference>
<sequence length="572" mass="66355">MKTTKYFISTLKNISSQTKTISYRLMIKSGMIRKISSGLYAWLPIGIKVIQNLKKIIREEMNKIGCIEINTPIMQPSKLWEKSKRLKTYGSDLIKLKDRKKKKYILAPTHEEIITYLIKKEIKSYKKLPIILYQIQTKFRDEIRPRFGVIRSREFIMKDAYSFHENYKSLTNKYKIICKTYKKIFNRIGLKVYKVHANSGNIGGNISHEFQALANDGEDTIAISKNSNYKANIEVAKYITPKTLPIKFKNKIKKIDIKNVNNLEELTKKYKISKKKIIKVIIVKSNKKNINPFTALLLRSDHQINKTKTKKIKTIKQPLEIIDKKTILKKIGIHPIYLGPIKLNMPIIADNSIKNMNNFISGSNITGKFLKGINWNRDLALPKTMDIRNVVDGDIFPNNKGIINLKKSIEVGHTFQLNNKYSKIMQTYVQNKKGKKKLILMGCYGLGITRIIAALIEQNNDNKGIVWPEEISPFKIAIIPINMYKSIKVYNFTKKIYKKIKKKNIEIILDDRKISTGKIFSDIDLLGIPHIIIISKKNLENNKIEYKSRKNQKSKLINIKNIIDFIDHKLLK</sequence>
<dbReference type="Gene3D" id="3.30.930.10">
    <property type="entry name" value="Bira Bifunctional Protein, Domain 2"/>
    <property type="match status" value="2"/>
</dbReference>
<dbReference type="Pfam" id="PF03129">
    <property type="entry name" value="HGTP_anticodon"/>
    <property type="match status" value="1"/>
</dbReference>
<dbReference type="InterPro" id="IPR004500">
    <property type="entry name" value="Pro-tRNA-synth_IIa_bac-type"/>
</dbReference>
<dbReference type="InterPro" id="IPR004154">
    <property type="entry name" value="Anticodon-bd"/>
</dbReference>
<name>A0A346DZP5_9ENTR</name>
<dbReference type="InterPro" id="IPR023717">
    <property type="entry name" value="Pro-tRNA-Synthase_IIa_type1"/>
</dbReference>
<dbReference type="Pfam" id="PF04073">
    <property type="entry name" value="tRNA_edit"/>
    <property type="match status" value="1"/>
</dbReference>
<dbReference type="SUPFAM" id="SSF55826">
    <property type="entry name" value="YbaK/ProRS associated domain"/>
    <property type="match status" value="1"/>
</dbReference>
<gene>
    <name evidence="8" type="primary">proS</name>
    <name evidence="10" type="ORF">C9I82_233</name>
</gene>
<dbReference type="FunFam" id="3.30.930.10:FF:000042">
    <property type="entry name" value="probable proline--tRNA ligase, mitochondrial"/>
    <property type="match status" value="1"/>
</dbReference>
<keyword evidence="1 8" id="KW-0963">Cytoplasm</keyword>
<dbReference type="Gene3D" id="3.40.50.800">
    <property type="entry name" value="Anticodon-binding domain"/>
    <property type="match status" value="1"/>
</dbReference>
<evidence type="ECO:0000256" key="3">
    <source>
        <dbReference type="ARBA" id="ARBA00022741"/>
    </source>
</evidence>
<comment type="function">
    <text evidence="8">Catalyzes the attachment of proline to tRNA(Pro) in a two-step reaction: proline is first activated by ATP to form Pro-AMP and then transferred to the acceptor end of tRNA(Pro). As ProRS can inadvertently accommodate and process non-cognate amino acids such as alanine and cysteine, to avoid such errors it has two additional distinct editing activities against alanine. One activity is designated as 'pretransfer' editing and involves the tRNA(Pro)-independent hydrolysis of activated Ala-AMP. The other activity is designated 'posttransfer' editing and involves deacylation of mischarged Ala-tRNA(Pro). The misacylated Cys-tRNA(Pro) is not edited by ProRS.</text>
</comment>
<dbReference type="GO" id="GO:0004827">
    <property type="term" value="F:proline-tRNA ligase activity"/>
    <property type="evidence" value="ECO:0007669"/>
    <property type="project" value="UniProtKB-UniRule"/>
</dbReference>
<keyword evidence="5 8" id="KW-0648">Protein biosynthesis</keyword>
<dbReference type="RefSeq" id="WP_115956030.1">
    <property type="nucleotide sequence ID" value="NZ_CP028374.1"/>
</dbReference>
<dbReference type="CDD" id="cd00779">
    <property type="entry name" value="ProRS_core_prok"/>
    <property type="match status" value="1"/>
</dbReference>
<evidence type="ECO:0000259" key="9">
    <source>
        <dbReference type="PROSITE" id="PS50862"/>
    </source>
</evidence>
<dbReference type="PANTHER" id="PTHR42753">
    <property type="entry name" value="MITOCHONDRIAL RIBOSOME PROTEIN L39/PROLYL-TRNA LIGASE FAMILY MEMBER"/>
    <property type="match status" value="1"/>
</dbReference>
<comment type="domain">
    <text evidence="8">Consists of three domains: the N-terminal catalytic domain, the editing domain and the C-terminal anticodon-binding domain.</text>
</comment>
<dbReference type="AlphaFoldDB" id="A0A346DZP5"/>
<dbReference type="Proteomes" id="UP000256856">
    <property type="component" value="Chromosome"/>
</dbReference>
<dbReference type="GO" id="GO:0005524">
    <property type="term" value="F:ATP binding"/>
    <property type="evidence" value="ECO:0007669"/>
    <property type="project" value="UniProtKB-UniRule"/>
</dbReference>
<comment type="similarity">
    <text evidence="8">Belongs to the class-II aminoacyl-tRNA synthetase family. ProS type 1 subfamily.</text>
</comment>
<dbReference type="NCBIfam" id="NF006625">
    <property type="entry name" value="PRK09194.1"/>
    <property type="match status" value="1"/>
</dbReference>
<feature type="domain" description="Aminoacyl-transfer RNA synthetases class-II family profile" evidence="9">
    <location>
        <begin position="33"/>
        <end position="468"/>
    </location>
</feature>
<evidence type="ECO:0000256" key="6">
    <source>
        <dbReference type="ARBA" id="ARBA00023146"/>
    </source>
</evidence>
<evidence type="ECO:0000256" key="2">
    <source>
        <dbReference type="ARBA" id="ARBA00022598"/>
    </source>
</evidence>
<organism evidence="10 11">
    <name type="scientific">Candidatus Purcelliella pentastirinorum</name>
    <dbReference type="NCBI Taxonomy" id="472834"/>
    <lineage>
        <taxon>Bacteria</taxon>
        <taxon>Pseudomonadati</taxon>
        <taxon>Pseudomonadota</taxon>
        <taxon>Gammaproteobacteria</taxon>
        <taxon>Enterobacterales</taxon>
        <taxon>Enterobacteriaceae</taxon>
        <taxon>Candidatus Purcelliella</taxon>
    </lineage>
</organism>
<evidence type="ECO:0000256" key="7">
    <source>
        <dbReference type="ARBA" id="ARBA00047671"/>
    </source>
</evidence>
<dbReference type="InterPro" id="IPR036621">
    <property type="entry name" value="Anticodon-bd_dom_sf"/>
</dbReference>
<dbReference type="GO" id="GO:0006433">
    <property type="term" value="P:prolyl-tRNA aminoacylation"/>
    <property type="evidence" value="ECO:0007669"/>
    <property type="project" value="UniProtKB-UniRule"/>
</dbReference>
<dbReference type="InterPro" id="IPR036754">
    <property type="entry name" value="YbaK/aa-tRNA-synt-asso_dom_sf"/>
</dbReference>
<dbReference type="InterPro" id="IPR045864">
    <property type="entry name" value="aa-tRNA-synth_II/BPL/LPL"/>
</dbReference>
<evidence type="ECO:0000256" key="5">
    <source>
        <dbReference type="ARBA" id="ARBA00022917"/>
    </source>
</evidence>
<keyword evidence="11" id="KW-1185">Reference proteome</keyword>
<dbReference type="InterPro" id="IPR002314">
    <property type="entry name" value="aa-tRNA-synt_IIb"/>
</dbReference>
<dbReference type="PRINTS" id="PR01046">
    <property type="entry name" value="TRNASYNTHPRO"/>
</dbReference>
<dbReference type="InterPro" id="IPR050062">
    <property type="entry name" value="Pro-tRNA_synthetase"/>
</dbReference>
<dbReference type="PROSITE" id="PS50862">
    <property type="entry name" value="AA_TRNA_LIGASE_II"/>
    <property type="match status" value="1"/>
</dbReference>
<dbReference type="Pfam" id="PF00587">
    <property type="entry name" value="tRNA-synt_2b"/>
    <property type="match status" value="1"/>
</dbReference>
<dbReference type="InterPro" id="IPR007214">
    <property type="entry name" value="YbaK/aa-tRNA-synth-assoc-dom"/>
</dbReference>
<keyword evidence="6 8" id="KW-0030">Aminoacyl-tRNA synthetase</keyword>
<dbReference type="EC" id="6.1.1.15" evidence="8"/>
<evidence type="ECO:0000313" key="11">
    <source>
        <dbReference type="Proteomes" id="UP000256856"/>
    </source>
</evidence>
<comment type="catalytic activity">
    <reaction evidence="7 8">
        <text>tRNA(Pro) + L-proline + ATP = L-prolyl-tRNA(Pro) + AMP + diphosphate</text>
        <dbReference type="Rhea" id="RHEA:14305"/>
        <dbReference type="Rhea" id="RHEA-COMP:9700"/>
        <dbReference type="Rhea" id="RHEA-COMP:9702"/>
        <dbReference type="ChEBI" id="CHEBI:30616"/>
        <dbReference type="ChEBI" id="CHEBI:33019"/>
        <dbReference type="ChEBI" id="CHEBI:60039"/>
        <dbReference type="ChEBI" id="CHEBI:78442"/>
        <dbReference type="ChEBI" id="CHEBI:78532"/>
        <dbReference type="ChEBI" id="CHEBI:456215"/>
        <dbReference type="EC" id="6.1.1.15"/>
    </reaction>
</comment>
<dbReference type="NCBIfam" id="TIGR00409">
    <property type="entry name" value="proS_fam_II"/>
    <property type="match status" value="1"/>
</dbReference>
<protein>
    <recommendedName>
        <fullName evidence="8">Proline--tRNA ligase</fullName>
        <ecNumber evidence="8">6.1.1.15</ecNumber>
    </recommendedName>
    <alternativeName>
        <fullName evidence="8">Prolyl-tRNA synthetase</fullName>
        <shortName evidence="8">ProRS</shortName>
    </alternativeName>
</protein>
<evidence type="ECO:0000313" key="10">
    <source>
        <dbReference type="EMBL" id="AXN02200.1"/>
    </source>
</evidence>
<dbReference type="EMBL" id="CP028374">
    <property type="protein sequence ID" value="AXN02200.1"/>
    <property type="molecule type" value="Genomic_DNA"/>
</dbReference>
<dbReference type="KEGG" id="ppet:C9I82_233"/>
<evidence type="ECO:0000256" key="4">
    <source>
        <dbReference type="ARBA" id="ARBA00022840"/>
    </source>
</evidence>
<dbReference type="InterPro" id="IPR006195">
    <property type="entry name" value="aa-tRNA-synth_II"/>
</dbReference>
<keyword evidence="2 8" id="KW-0436">Ligase</keyword>
<evidence type="ECO:0000256" key="1">
    <source>
        <dbReference type="ARBA" id="ARBA00022490"/>
    </source>
</evidence>
<dbReference type="SUPFAM" id="SSF52954">
    <property type="entry name" value="Class II aaRS ABD-related"/>
    <property type="match status" value="1"/>
</dbReference>
<dbReference type="OrthoDB" id="9809052at2"/>
<keyword evidence="3 8" id="KW-0547">Nucleotide-binding</keyword>
<keyword evidence="4 8" id="KW-0067">ATP-binding</keyword>